<dbReference type="RefSeq" id="WP_197987272.1">
    <property type="nucleotide sequence ID" value="NZ_JACYXC010000001.1"/>
</dbReference>
<proteinExistence type="inferred from homology"/>
<dbReference type="Proteomes" id="UP000807371">
    <property type="component" value="Unassembled WGS sequence"/>
</dbReference>
<comment type="similarity">
    <text evidence="3">Belongs to the flavoredoxin family.</text>
</comment>
<dbReference type="PANTHER" id="PTHR43567">
    <property type="entry name" value="FLAVOREDOXIN-RELATED-RELATED"/>
    <property type="match status" value="1"/>
</dbReference>
<evidence type="ECO:0000259" key="4">
    <source>
        <dbReference type="SMART" id="SM00903"/>
    </source>
</evidence>
<dbReference type="SMART" id="SM00903">
    <property type="entry name" value="Flavin_Reduct"/>
    <property type="match status" value="1"/>
</dbReference>
<dbReference type="EMBL" id="JACYXC010000001">
    <property type="protein sequence ID" value="MBH5333451.1"/>
    <property type="molecule type" value="Genomic_DNA"/>
</dbReference>
<comment type="cofactor">
    <cofactor evidence="1">
        <name>FMN</name>
        <dbReference type="ChEBI" id="CHEBI:58210"/>
    </cofactor>
</comment>
<dbReference type="InterPro" id="IPR012349">
    <property type="entry name" value="Split_barrel_FMN-bd"/>
</dbReference>
<comment type="caution">
    <text evidence="5">The sequence shown here is derived from an EMBL/GenBank/DDBJ whole genome shotgun (WGS) entry which is preliminary data.</text>
</comment>
<reference evidence="5 6" key="1">
    <citation type="submission" date="2020-09" db="EMBL/GenBank/DDBJ databases">
        <title>Biosynthesis of the nuclear factor of activated T cells inhibitor NFAT-133 and its congeners in Streptomyces pactum.</title>
        <authorList>
            <person name="Zhou W."/>
            <person name="Posri P."/>
            <person name="Abugrain M.E."/>
            <person name="Weisberg A.J."/>
            <person name="Chang J.H."/>
            <person name="Mahmud T."/>
        </authorList>
    </citation>
    <scope>NUCLEOTIDE SEQUENCE [LARGE SCALE GENOMIC DNA]</scope>
    <source>
        <strain evidence="5 6">ATCC 27456</strain>
    </source>
</reference>
<keyword evidence="2" id="KW-0285">Flavoprotein</keyword>
<dbReference type="PANTHER" id="PTHR43567:SF1">
    <property type="entry name" value="FLAVOREDOXIN"/>
    <property type="match status" value="1"/>
</dbReference>
<organism evidence="5 6">
    <name type="scientific">Streptomyces pactum</name>
    <dbReference type="NCBI Taxonomy" id="68249"/>
    <lineage>
        <taxon>Bacteria</taxon>
        <taxon>Bacillati</taxon>
        <taxon>Actinomycetota</taxon>
        <taxon>Actinomycetes</taxon>
        <taxon>Kitasatosporales</taxon>
        <taxon>Streptomycetaceae</taxon>
        <taxon>Streptomyces</taxon>
    </lineage>
</organism>
<evidence type="ECO:0000256" key="2">
    <source>
        <dbReference type="ARBA" id="ARBA00022630"/>
    </source>
</evidence>
<accession>A0ABS0NE65</accession>
<dbReference type="InterPro" id="IPR052174">
    <property type="entry name" value="Flavoredoxin"/>
</dbReference>
<dbReference type="Pfam" id="PF01613">
    <property type="entry name" value="Flavin_Reduct"/>
    <property type="match status" value="1"/>
</dbReference>
<evidence type="ECO:0000256" key="3">
    <source>
        <dbReference type="ARBA" id="ARBA00038054"/>
    </source>
</evidence>
<evidence type="ECO:0000313" key="5">
    <source>
        <dbReference type="EMBL" id="MBH5333451.1"/>
    </source>
</evidence>
<evidence type="ECO:0000313" key="6">
    <source>
        <dbReference type="Proteomes" id="UP000807371"/>
    </source>
</evidence>
<dbReference type="Gene3D" id="2.30.110.10">
    <property type="entry name" value="Electron Transport, Fmn-binding Protein, Chain A"/>
    <property type="match status" value="1"/>
</dbReference>
<protein>
    <submittedName>
        <fullName evidence="5">Flavin reductase family protein</fullName>
    </submittedName>
</protein>
<gene>
    <name evidence="5" type="ORF">IHE55_00985</name>
</gene>
<dbReference type="SUPFAM" id="SSF50475">
    <property type="entry name" value="FMN-binding split barrel"/>
    <property type="match status" value="1"/>
</dbReference>
<feature type="domain" description="Flavin reductase like" evidence="4">
    <location>
        <begin position="24"/>
        <end position="186"/>
    </location>
</feature>
<dbReference type="InterPro" id="IPR002563">
    <property type="entry name" value="Flavin_Rdtase-like_dom"/>
</dbReference>
<name>A0ABS0NE65_9ACTN</name>
<evidence type="ECO:0000256" key="1">
    <source>
        <dbReference type="ARBA" id="ARBA00001917"/>
    </source>
</evidence>
<sequence>MTVTPTSATSRPAPAAHTPIEPGILYFGTPVALLSTLHEDGRANLAPMSSVFWLGWRAVLGLGARSATARNLLRTRECVVNLPSDALAAAVDRLALTTGVDPVPSGKAARGYRYEADKFGCAGLTPVASGTVAPPRVAECPVAMEAVVEDVHPLAADDEGQRGSILTFEVRVQRVHVHEEIRMKGSPDRIDPDAWRPLIMSFQKFYGLGPQVHPSRLATIPERLYRGPDIDQARGVQDR</sequence>
<keyword evidence="6" id="KW-1185">Reference proteome</keyword>